<dbReference type="Pfam" id="PF00300">
    <property type="entry name" value="His_Phos_1"/>
    <property type="match status" value="1"/>
</dbReference>
<dbReference type="AlphaFoldDB" id="A0A6J7LUL2"/>
<proteinExistence type="predicted"/>
<dbReference type="CDD" id="cd07067">
    <property type="entry name" value="HP_PGM_like"/>
    <property type="match status" value="1"/>
</dbReference>
<reference evidence="2" key="1">
    <citation type="submission" date="2020-05" db="EMBL/GenBank/DDBJ databases">
        <authorList>
            <person name="Chiriac C."/>
            <person name="Salcher M."/>
            <person name="Ghai R."/>
            <person name="Kavagutti S V."/>
        </authorList>
    </citation>
    <scope>NUCLEOTIDE SEQUENCE</scope>
</reference>
<organism evidence="2">
    <name type="scientific">freshwater metagenome</name>
    <dbReference type="NCBI Taxonomy" id="449393"/>
    <lineage>
        <taxon>unclassified sequences</taxon>
        <taxon>metagenomes</taxon>
        <taxon>ecological metagenomes</taxon>
    </lineage>
</organism>
<dbReference type="EMBL" id="CAFBMM010000038">
    <property type="protein sequence ID" value="CAB4907412.1"/>
    <property type="molecule type" value="Genomic_DNA"/>
</dbReference>
<protein>
    <submittedName>
        <fullName evidence="2">Unannotated protein</fullName>
    </submittedName>
</protein>
<dbReference type="GO" id="GO:0005737">
    <property type="term" value="C:cytoplasm"/>
    <property type="evidence" value="ECO:0007669"/>
    <property type="project" value="TreeGrafter"/>
</dbReference>
<accession>A0A6J7LUL2</accession>
<dbReference type="InterPro" id="IPR050275">
    <property type="entry name" value="PGM_Phosphatase"/>
</dbReference>
<dbReference type="InterPro" id="IPR029033">
    <property type="entry name" value="His_PPase_superfam"/>
</dbReference>
<dbReference type="PROSITE" id="PS00175">
    <property type="entry name" value="PG_MUTASE"/>
    <property type="match status" value="1"/>
</dbReference>
<dbReference type="InterPro" id="IPR013078">
    <property type="entry name" value="His_Pase_superF_clade-1"/>
</dbReference>
<evidence type="ECO:0000313" key="1">
    <source>
        <dbReference type="EMBL" id="CAB4907412.1"/>
    </source>
</evidence>
<dbReference type="InterPro" id="IPR001345">
    <property type="entry name" value="PG/BPGM_mutase_AS"/>
</dbReference>
<sequence length="197" mass="21983">MSSRLLLIRHGQSTWNAEGRWQGQADPPLSSLGVQQAQAARDSITQLNINAVVASDLERARHTAELIAPPELEISVHEGLRERHAGEWTGLTHDEIAADYPDWIETQRRPPGFEKDEPLLGRVIPVLVDLAIAAPTTLVVTHGGVIRSVEHLLSDIRERVPNLGGRWIRYEDGEFVLEESVLLFDPNQVEFTVPDQI</sequence>
<dbReference type="SMART" id="SM00855">
    <property type="entry name" value="PGAM"/>
    <property type="match status" value="1"/>
</dbReference>
<dbReference type="GO" id="GO:0016791">
    <property type="term" value="F:phosphatase activity"/>
    <property type="evidence" value="ECO:0007669"/>
    <property type="project" value="TreeGrafter"/>
</dbReference>
<gene>
    <name evidence="1" type="ORF">UFOPK3605_00862</name>
    <name evidence="2" type="ORF">UFOPK3897_00530</name>
</gene>
<dbReference type="PANTHER" id="PTHR48100:SF62">
    <property type="entry name" value="GLUCOSYL-3-PHOSPHOGLYCERATE PHOSPHATASE"/>
    <property type="match status" value="1"/>
</dbReference>
<evidence type="ECO:0000313" key="2">
    <source>
        <dbReference type="EMBL" id="CAB4972176.1"/>
    </source>
</evidence>
<dbReference type="SUPFAM" id="SSF53254">
    <property type="entry name" value="Phosphoglycerate mutase-like"/>
    <property type="match status" value="1"/>
</dbReference>
<name>A0A6J7LUL2_9ZZZZ</name>
<dbReference type="EMBL" id="CAFBOF010000006">
    <property type="protein sequence ID" value="CAB4972176.1"/>
    <property type="molecule type" value="Genomic_DNA"/>
</dbReference>
<dbReference type="PANTHER" id="PTHR48100">
    <property type="entry name" value="BROAD-SPECIFICITY PHOSPHATASE YOR283W-RELATED"/>
    <property type="match status" value="1"/>
</dbReference>
<dbReference type="Gene3D" id="3.40.50.1240">
    <property type="entry name" value="Phosphoglycerate mutase-like"/>
    <property type="match status" value="1"/>
</dbReference>